<dbReference type="RefSeq" id="WP_263048434.1">
    <property type="nucleotide sequence ID" value="NZ_CP106738.1"/>
</dbReference>
<dbReference type="Pfam" id="PF00353">
    <property type="entry name" value="HemolysinCabind"/>
    <property type="match status" value="4"/>
</dbReference>
<dbReference type="InterPro" id="IPR050557">
    <property type="entry name" value="RTX_toxin/Mannuronan_C5-epim"/>
</dbReference>
<feature type="compositionally biased region" description="Acidic residues" evidence="3">
    <location>
        <begin position="272"/>
        <end position="295"/>
    </location>
</feature>
<evidence type="ECO:0000313" key="5">
    <source>
        <dbReference type="EMBL" id="UXX84014.1"/>
    </source>
</evidence>
<comment type="subcellular location">
    <subcellularLocation>
        <location evidence="1">Secreted</location>
    </subcellularLocation>
</comment>
<feature type="domain" description="Hedgehog/Intein (Hint)" evidence="4">
    <location>
        <begin position="428"/>
        <end position="566"/>
    </location>
</feature>
<dbReference type="InterPro" id="IPR011049">
    <property type="entry name" value="Serralysin-like_metalloprot_C"/>
</dbReference>
<feature type="region of interest" description="Disordered" evidence="3">
    <location>
        <begin position="186"/>
        <end position="336"/>
    </location>
</feature>
<dbReference type="SUPFAM" id="SSF51294">
    <property type="entry name" value="Hedgehog/intein (Hint) domain"/>
    <property type="match status" value="1"/>
</dbReference>
<dbReference type="PROSITE" id="PS00330">
    <property type="entry name" value="HEMOLYSIN_CALCIUM"/>
    <property type="match status" value="3"/>
</dbReference>
<dbReference type="SUPFAM" id="SSF51120">
    <property type="entry name" value="beta-Roll"/>
    <property type="match status" value="2"/>
</dbReference>
<reference evidence="5" key="1">
    <citation type="submission" date="2022-10" db="EMBL/GenBank/DDBJ databases">
        <title>Roseovarius pelagicus sp. nov., isolated from Arctic seawater.</title>
        <authorList>
            <person name="Hong Y.W."/>
            <person name="Hwang C.Y."/>
        </authorList>
    </citation>
    <scope>NUCLEOTIDE SEQUENCE</scope>
    <source>
        <strain evidence="5">HL-MP18</strain>
    </source>
</reference>
<organism evidence="5 6">
    <name type="scientific">Roseovarius pelagicus</name>
    <dbReference type="NCBI Taxonomy" id="2980108"/>
    <lineage>
        <taxon>Bacteria</taxon>
        <taxon>Pseudomonadati</taxon>
        <taxon>Pseudomonadota</taxon>
        <taxon>Alphaproteobacteria</taxon>
        <taxon>Rhodobacterales</taxon>
        <taxon>Roseobacteraceae</taxon>
        <taxon>Roseovarius</taxon>
    </lineage>
</organism>
<name>A0ABY6DCY1_9RHOB</name>
<evidence type="ECO:0000256" key="2">
    <source>
        <dbReference type="ARBA" id="ARBA00022525"/>
    </source>
</evidence>
<evidence type="ECO:0000313" key="6">
    <source>
        <dbReference type="Proteomes" id="UP001064087"/>
    </source>
</evidence>
<dbReference type="PRINTS" id="PR00313">
    <property type="entry name" value="CABNDNGRPT"/>
</dbReference>
<accession>A0ABY6DCY1</accession>
<dbReference type="InterPro" id="IPR028992">
    <property type="entry name" value="Hedgehog/Intein_dom"/>
</dbReference>
<evidence type="ECO:0000256" key="1">
    <source>
        <dbReference type="ARBA" id="ARBA00004613"/>
    </source>
</evidence>
<evidence type="ECO:0000256" key="3">
    <source>
        <dbReference type="SAM" id="MobiDB-lite"/>
    </source>
</evidence>
<evidence type="ECO:0000259" key="4">
    <source>
        <dbReference type="Pfam" id="PF13403"/>
    </source>
</evidence>
<feature type="compositionally biased region" description="Gly residues" evidence="3">
    <location>
        <begin position="324"/>
        <end position="336"/>
    </location>
</feature>
<dbReference type="InterPro" id="IPR001343">
    <property type="entry name" value="Hemolysn_Ca-bd"/>
</dbReference>
<gene>
    <name evidence="5" type="ORF">N7U68_04995</name>
</gene>
<keyword evidence="2" id="KW-0964">Secreted</keyword>
<sequence>MATLDHDIWLTAGNGTAEDGDITLSEGGNSTIVTADFTENAWDASQSGYNISQFGAFGVTSPIRASFDFSNPVENLTFDLEHVNSSGTTYDDMFTIYAYDHAGNLLDAADVIAGLSGLVDDTVIVNADGSVSIEGDGGTANNIGVSLPGRVSQLDLVFEDGPDGSQSGGAGIGDFSFTIPTPLDYIVEGGGGDDTIDAGYTGDPEGDRIDNSDHSDGSNDDSVLAGAGNDSVKSGAGDDTVFGDDGDDTLIGGEGNDRLDGDSGSDSISGGDGDDTIIGDDGDDTLLGDDGDDEIYVSSGKNTLDGGAGRDQLYGGSGNDSLSGGTGADALSGGGGDDTLNVAKGDKASGGDGDDVFVLTDLGEGAGDSISITGGEGDETDGDTLLLTPDVRHDDITFTNPDDDAGGLSGSFNWNGTKVSFSEIEKIICFTAGTQIMTVHGDRPIETLRIGDRVVTRDSGLRAIRWIGKRTVVGRGALAPISISPAVLDGRRAPLLVSPQHRMLFTGYRAEMLFGRSEVLVAAKHLVNGGDIHEAPCDTVTYIHLMLDAHEIIYAEGTATESFYAGSSGLGAITEESREEMFALFPELRWNTGAHGRTARVCLKPHEARLLQ</sequence>
<dbReference type="Pfam" id="PF13403">
    <property type="entry name" value="Hint_2"/>
    <property type="match status" value="1"/>
</dbReference>
<dbReference type="InterPro" id="IPR036844">
    <property type="entry name" value="Hint_dom_sf"/>
</dbReference>
<dbReference type="Gene3D" id="2.170.16.10">
    <property type="entry name" value="Hedgehog/Intein (Hint) domain"/>
    <property type="match status" value="1"/>
</dbReference>
<proteinExistence type="predicted"/>
<dbReference type="Proteomes" id="UP001064087">
    <property type="component" value="Chromosome"/>
</dbReference>
<dbReference type="EMBL" id="CP106738">
    <property type="protein sequence ID" value="UXX84014.1"/>
    <property type="molecule type" value="Genomic_DNA"/>
</dbReference>
<dbReference type="PANTHER" id="PTHR38340">
    <property type="entry name" value="S-LAYER PROTEIN"/>
    <property type="match status" value="1"/>
</dbReference>
<dbReference type="Gene3D" id="2.150.10.10">
    <property type="entry name" value="Serralysin-like metalloprotease, C-terminal"/>
    <property type="match status" value="3"/>
</dbReference>
<feature type="compositionally biased region" description="Basic and acidic residues" evidence="3">
    <location>
        <begin position="205"/>
        <end position="217"/>
    </location>
</feature>
<protein>
    <submittedName>
        <fullName evidence="5">Hint domain-containing protein</fullName>
    </submittedName>
</protein>
<dbReference type="PANTHER" id="PTHR38340:SF1">
    <property type="entry name" value="S-LAYER PROTEIN"/>
    <property type="match status" value="1"/>
</dbReference>
<keyword evidence="6" id="KW-1185">Reference proteome</keyword>
<dbReference type="InterPro" id="IPR018511">
    <property type="entry name" value="Hemolysin-typ_Ca-bd_CS"/>
</dbReference>